<keyword evidence="3" id="KW-1185">Reference proteome</keyword>
<comment type="caution">
    <text evidence="2">The sequence shown here is derived from an EMBL/GenBank/DDBJ whole genome shotgun (WGS) entry which is preliminary data.</text>
</comment>
<organism evidence="2 3">
    <name type="scientific">Butyricicoccus pullicaecorum 1.2</name>
    <dbReference type="NCBI Taxonomy" id="1203606"/>
    <lineage>
        <taxon>Bacteria</taxon>
        <taxon>Bacillati</taxon>
        <taxon>Bacillota</taxon>
        <taxon>Clostridia</taxon>
        <taxon>Eubacteriales</taxon>
        <taxon>Butyricicoccaceae</taxon>
        <taxon>Butyricicoccus</taxon>
    </lineage>
</organism>
<evidence type="ECO:0000256" key="1">
    <source>
        <dbReference type="SAM" id="MobiDB-lite"/>
    </source>
</evidence>
<dbReference type="HOGENOM" id="CLU_1966483_0_0_9"/>
<dbReference type="PATRIC" id="fig|1203606.4.peg.234"/>
<dbReference type="AlphaFoldDB" id="R8W4V3"/>
<gene>
    <name evidence="2" type="ORF">HMPREF1526_00255</name>
</gene>
<reference evidence="2 3" key="1">
    <citation type="submission" date="2013-01" db="EMBL/GenBank/DDBJ databases">
        <title>The Genome Sequence of Butyricicoccus pullicaecorum 1.2.</title>
        <authorList>
            <consortium name="The Broad Institute Genome Sequencing Platform"/>
            <person name="Earl A."/>
            <person name="Ward D."/>
            <person name="Feldgarden M."/>
            <person name="Gevers D."/>
            <person name="Van Immerseel F."/>
            <person name="Eeckhaut V."/>
            <person name="Walker B."/>
            <person name="Young S.K."/>
            <person name="Zeng Q."/>
            <person name="Gargeya S."/>
            <person name="Fitzgerald M."/>
            <person name="Haas B."/>
            <person name="Abouelleil A."/>
            <person name="Alvarado L."/>
            <person name="Arachchi H.M."/>
            <person name="Berlin A.M."/>
            <person name="Chapman S.B."/>
            <person name="Dewar J."/>
            <person name="Goldberg J."/>
            <person name="Griggs A."/>
            <person name="Gujja S."/>
            <person name="Hansen M."/>
            <person name="Howarth C."/>
            <person name="Imamovic A."/>
            <person name="Larimer J."/>
            <person name="McCowan C."/>
            <person name="Murphy C."/>
            <person name="Neiman D."/>
            <person name="Pearson M."/>
            <person name="Priest M."/>
            <person name="Roberts A."/>
            <person name="Saif S."/>
            <person name="Shea T."/>
            <person name="Sisk P."/>
            <person name="Sykes S."/>
            <person name="Wortman J."/>
            <person name="Nusbaum C."/>
            <person name="Birren B."/>
        </authorList>
    </citation>
    <scope>NUCLEOTIDE SEQUENCE [LARGE SCALE GENOMIC DNA]</scope>
    <source>
        <strain evidence="2 3">1.2</strain>
    </source>
</reference>
<protein>
    <submittedName>
        <fullName evidence="2">Uncharacterized protein</fullName>
    </submittedName>
</protein>
<dbReference type="EMBL" id="AQOB01000002">
    <property type="protein sequence ID" value="EOQ39561.1"/>
    <property type="molecule type" value="Genomic_DNA"/>
</dbReference>
<accession>R8W4V3</accession>
<dbReference type="OrthoDB" id="2051266at2"/>
<evidence type="ECO:0000313" key="3">
    <source>
        <dbReference type="Proteomes" id="UP000013981"/>
    </source>
</evidence>
<name>R8W4V3_9FIRM</name>
<proteinExistence type="predicted"/>
<sequence>MNEIVLCLLSGGVAAAAMKTLDGVIMWHLNRKAAKEDRDADKQAADEQQEKDTTKRLQDDLASLRVGERVILHDRIKYLGRRFIRDGKIDFDDRQDLIDMHGVYHNALGGNGNLDKLMEEVMELPVK</sequence>
<feature type="region of interest" description="Disordered" evidence="1">
    <location>
        <begin position="33"/>
        <end position="57"/>
    </location>
</feature>
<dbReference type="RefSeq" id="WP_016146464.1">
    <property type="nucleotide sequence ID" value="NZ_KB976103.1"/>
</dbReference>
<evidence type="ECO:0000313" key="2">
    <source>
        <dbReference type="EMBL" id="EOQ39561.1"/>
    </source>
</evidence>
<dbReference type="Proteomes" id="UP000013981">
    <property type="component" value="Unassembled WGS sequence"/>
</dbReference>